<feature type="chain" id="PRO_5042276892" evidence="2">
    <location>
        <begin position="19"/>
        <end position="477"/>
    </location>
</feature>
<sequence length="477" mass="53965">MKPSVLVLLAVGITATQASWFGSDSGGVTTKQSPSPASQWTQEQFDRAQVAFTNLKSDAFDTWDESRLREFLLEQGIVKPSGTREQLALLAKQKYSQYTDAASVFSKSVTDVAGEAKKTAETVVGYGGDTVKQASRSASSFVAQATQDLGGKIDESKDYVWSTWDDNRLRSYLEEKGVIKTKQQATRDQLLAKMKESYTSATDPKSWLVSHGIIKSDAEKTRDQLVADMGHYYYNTRDTAYTTWSDSQMRQWLIDHNVIKSEAQIQREKLQRLVADNYANAKDTIWAVGEIATCKTRDELVALMSDKYVWVISSFLSRMLTGGLWDRYNDYSSRTAPYLVWPDARLRAYLRENNISEDALPTSRPGLLQEVRIRWVQTSHRADATFARILEVINNSVTAAEEKIGMILDMLTGHMESAKHRGQGAYEQGRDYADEKYYEGKEYATSKAKDAKDKTREYEKAGKKYWNEKAEEAKVEL</sequence>
<accession>A0AAD5UTK7</accession>
<dbReference type="Proteomes" id="UP001212997">
    <property type="component" value="Unassembled WGS sequence"/>
</dbReference>
<feature type="region of interest" description="Disordered" evidence="1">
    <location>
        <begin position="443"/>
        <end position="463"/>
    </location>
</feature>
<keyword evidence="2" id="KW-0732">Signal</keyword>
<keyword evidence="4" id="KW-1185">Reference proteome</keyword>
<evidence type="ECO:0000313" key="4">
    <source>
        <dbReference type="Proteomes" id="UP001212997"/>
    </source>
</evidence>
<feature type="signal peptide" evidence="2">
    <location>
        <begin position="1"/>
        <end position="18"/>
    </location>
</feature>
<organism evidence="3 4">
    <name type="scientific">Meripilus lineatus</name>
    <dbReference type="NCBI Taxonomy" id="2056292"/>
    <lineage>
        <taxon>Eukaryota</taxon>
        <taxon>Fungi</taxon>
        <taxon>Dikarya</taxon>
        <taxon>Basidiomycota</taxon>
        <taxon>Agaricomycotina</taxon>
        <taxon>Agaricomycetes</taxon>
        <taxon>Polyporales</taxon>
        <taxon>Meripilaceae</taxon>
        <taxon>Meripilus</taxon>
    </lineage>
</organism>
<dbReference type="Pfam" id="PF10281">
    <property type="entry name" value="Ish1"/>
    <property type="match status" value="4"/>
</dbReference>
<gene>
    <name evidence="3" type="ORF">NLI96_g10462</name>
</gene>
<name>A0AAD5UTK7_9APHY</name>
<dbReference type="AlphaFoldDB" id="A0AAD5UTK7"/>
<dbReference type="InterPro" id="IPR018803">
    <property type="entry name" value="Ish1/Msc1-like"/>
</dbReference>
<proteinExistence type="predicted"/>
<evidence type="ECO:0000256" key="2">
    <source>
        <dbReference type="SAM" id="SignalP"/>
    </source>
</evidence>
<evidence type="ECO:0000313" key="3">
    <source>
        <dbReference type="EMBL" id="KAJ3477437.1"/>
    </source>
</evidence>
<evidence type="ECO:0000256" key="1">
    <source>
        <dbReference type="SAM" id="MobiDB-lite"/>
    </source>
</evidence>
<protein>
    <submittedName>
        <fullName evidence="3">Uncharacterized protein</fullName>
    </submittedName>
</protein>
<dbReference type="EMBL" id="JANAWD010000594">
    <property type="protein sequence ID" value="KAJ3477437.1"/>
    <property type="molecule type" value="Genomic_DNA"/>
</dbReference>
<reference evidence="3" key="1">
    <citation type="submission" date="2022-07" db="EMBL/GenBank/DDBJ databases">
        <title>Genome Sequence of Physisporinus lineatus.</title>
        <authorList>
            <person name="Buettner E."/>
        </authorList>
    </citation>
    <scope>NUCLEOTIDE SEQUENCE</scope>
    <source>
        <strain evidence="3">VT162</strain>
    </source>
</reference>
<comment type="caution">
    <text evidence="3">The sequence shown here is derived from an EMBL/GenBank/DDBJ whole genome shotgun (WGS) entry which is preliminary data.</text>
</comment>